<evidence type="ECO:0000256" key="1">
    <source>
        <dbReference type="ARBA" id="ARBA00007435"/>
    </source>
</evidence>
<name>A0A2H0UYI6_9BACT</name>
<dbReference type="InterPro" id="IPR050190">
    <property type="entry name" value="UPF0213_domain"/>
</dbReference>
<feature type="domain" description="GIY-YIG" evidence="2">
    <location>
        <begin position="1"/>
        <end position="81"/>
    </location>
</feature>
<comment type="similarity">
    <text evidence="1">Belongs to the UPF0213 family.</text>
</comment>
<dbReference type="PANTHER" id="PTHR34477:SF1">
    <property type="entry name" value="UPF0213 PROTEIN YHBQ"/>
    <property type="match status" value="1"/>
</dbReference>
<evidence type="ECO:0000313" key="3">
    <source>
        <dbReference type="EMBL" id="PIR91180.1"/>
    </source>
</evidence>
<dbReference type="Proteomes" id="UP000230882">
    <property type="component" value="Unassembled WGS sequence"/>
</dbReference>
<dbReference type="EMBL" id="PFAU01000024">
    <property type="protein sequence ID" value="PIR91180.1"/>
    <property type="molecule type" value="Genomic_DNA"/>
</dbReference>
<dbReference type="PROSITE" id="PS50164">
    <property type="entry name" value="GIY_YIG"/>
    <property type="match status" value="1"/>
</dbReference>
<dbReference type="InterPro" id="IPR035901">
    <property type="entry name" value="GIY-YIG_endonuc_sf"/>
</dbReference>
<dbReference type="InterPro" id="IPR000305">
    <property type="entry name" value="GIY-YIG_endonuc"/>
</dbReference>
<protein>
    <submittedName>
        <fullName evidence="3">Excinuclease ABC subunit C</fullName>
    </submittedName>
</protein>
<organism evidence="3 4">
    <name type="scientific">bacterium (Candidatus Gribaldobacteria) CG10_big_fil_rev_8_21_14_0_10_37_46</name>
    <dbReference type="NCBI Taxonomy" id="2014276"/>
    <lineage>
        <taxon>Bacteria</taxon>
        <taxon>Candidatus Gribaldobacteria</taxon>
    </lineage>
</organism>
<sequence>MFYVYVLQSLKDKKLYIGYSADLKRRLEEHKTGGSVSTKKRLPFKLLYYEAHTNKEDARRREKYFKTEKGKSTIRQMLRNALK</sequence>
<proteinExistence type="inferred from homology"/>
<dbReference type="SUPFAM" id="SSF82771">
    <property type="entry name" value="GIY-YIG endonuclease"/>
    <property type="match status" value="1"/>
</dbReference>
<gene>
    <name evidence="3" type="ORF">COU02_00970</name>
</gene>
<accession>A0A2H0UYI6</accession>
<dbReference type="Gene3D" id="3.40.1440.10">
    <property type="entry name" value="GIY-YIG endonuclease"/>
    <property type="match status" value="1"/>
</dbReference>
<reference evidence="4" key="1">
    <citation type="submission" date="2017-09" db="EMBL/GenBank/DDBJ databases">
        <title>Depth-based differentiation of microbial function through sediment-hosted aquifers and enrichment of novel symbionts in the deep terrestrial subsurface.</title>
        <authorList>
            <person name="Probst A.J."/>
            <person name="Ladd B."/>
            <person name="Jarett J.K."/>
            <person name="Geller-Mcgrath D.E."/>
            <person name="Sieber C.M.K."/>
            <person name="Emerson J.B."/>
            <person name="Anantharaman K."/>
            <person name="Thomas B.C."/>
            <person name="Malmstrom R."/>
            <person name="Stieglmeier M."/>
            <person name="Klingl A."/>
            <person name="Woyke T."/>
            <person name="Ryan C.M."/>
            <person name="Banfield J.F."/>
        </authorList>
    </citation>
    <scope>NUCLEOTIDE SEQUENCE [LARGE SCALE GENOMIC DNA]</scope>
</reference>
<dbReference type="Pfam" id="PF01541">
    <property type="entry name" value="GIY-YIG"/>
    <property type="match status" value="1"/>
</dbReference>
<dbReference type="AlphaFoldDB" id="A0A2H0UYI6"/>
<evidence type="ECO:0000259" key="2">
    <source>
        <dbReference type="PROSITE" id="PS50164"/>
    </source>
</evidence>
<comment type="caution">
    <text evidence="3">The sequence shown here is derived from an EMBL/GenBank/DDBJ whole genome shotgun (WGS) entry which is preliminary data.</text>
</comment>
<dbReference type="PANTHER" id="PTHR34477">
    <property type="entry name" value="UPF0213 PROTEIN YHBQ"/>
    <property type="match status" value="1"/>
</dbReference>
<dbReference type="CDD" id="cd10449">
    <property type="entry name" value="GIY-YIG_SLX1_like"/>
    <property type="match status" value="1"/>
</dbReference>
<evidence type="ECO:0000313" key="4">
    <source>
        <dbReference type="Proteomes" id="UP000230882"/>
    </source>
</evidence>